<evidence type="ECO:0000256" key="5">
    <source>
        <dbReference type="ARBA" id="ARBA00022741"/>
    </source>
</evidence>
<dbReference type="CDD" id="cd07895">
    <property type="entry name" value="Adenylation_mRNA_capping"/>
    <property type="match status" value="1"/>
</dbReference>
<dbReference type="Gene3D" id="3.30.470.30">
    <property type="entry name" value="DNA ligase/mRNA capping enzyme"/>
    <property type="match status" value="1"/>
</dbReference>
<evidence type="ECO:0000256" key="2">
    <source>
        <dbReference type="ARBA" id="ARBA00022664"/>
    </source>
</evidence>
<feature type="compositionally biased region" description="Basic and acidic residues" evidence="8">
    <location>
        <begin position="355"/>
        <end position="372"/>
    </location>
</feature>
<dbReference type="PANTHER" id="PTHR10367:SF25">
    <property type="entry name" value="DUAL SPECIFICITY PHOSPHATASE CATALYTIC DOMAIN PROTEIN (AFU_ORTHOLOGUE AFUA_1G03540)"/>
    <property type="match status" value="1"/>
</dbReference>
<dbReference type="EC" id="2.7.7.50" evidence="1"/>
<dbReference type="GO" id="GO:0004484">
    <property type="term" value="F:mRNA guanylyltransferase activity"/>
    <property type="evidence" value="ECO:0007669"/>
    <property type="project" value="UniProtKB-EC"/>
</dbReference>
<keyword evidence="12" id="KW-1185">Reference proteome</keyword>
<feature type="domain" description="mRNA capping enzyme adenylation" evidence="9">
    <location>
        <begin position="38"/>
        <end position="212"/>
    </location>
</feature>
<dbReference type="VEuPathDB" id="MicrosporidiaDB:A0H76_2465"/>
<dbReference type="Gene3D" id="2.40.50.140">
    <property type="entry name" value="Nucleic acid-binding proteins"/>
    <property type="match status" value="1"/>
</dbReference>
<organism evidence="11 12">
    <name type="scientific">Hepatospora eriocheir</name>
    <dbReference type="NCBI Taxonomy" id="1081669"/>
    <lineage>
        <taxon>Eukaryota</taxon>
        <taxon>Fungi</taxon>
        <taxon>Fungi incertae sedis</taxon>
        <taxon>Microsporidia</taxon>
        <taxon>Hepatosporidae</taxon>
        <taxon>Hepatospora</taxon>
    </lineage>
</organism>
<keyword evidence="3" id="KW-0808">Transferase</keyword>
<evidence type="ECO:0000259" key="9">
    <source>
        <dbReference type="Pfam" id="PF01331"/>
    </source>
</evidence>
<dbReference type="Proteomes" id="UP000192356">
    <property type="component" value="Unassembled WGS sequence"/>
</dbReference>
<dbReference type="PANTHER" id="PTHR10367">
    <property type="entry name" value="MRNA-CAPPING ENZYME"/>
    <property type="match status" value="1"/>
</dbReference>
<dbReference type="SUPFAM" id="SSF50249">
    <property type="entry name" value="Nucleic acid-binding proteins"/>
    <property type="match status" value="1"/>
</dbReference>
<comment type="caution">
    <text evidence="11">The sequence shown here is derived from an EMBL/GenBank/DDBJ whole genome shotgun (WGS) entry which is preliminary data.</text>
</comment>
<dbReference type="InterPro" id="IPR012340">
    <property type="entry name" value="NA-bd_OB-fold"/>
</dbReference>
<keyword evidence="6" id="KW-0506">mRNA capping</keyword>
<evidence type="ECO:0000256" key="6">
    <source>
        <dbReference type="ARBA" id="ARBA00023042"/>
    </source>
</evidence>
<evidence type="ECO:0000256" key="3">
    <source>
        <dbReference type="ARBA" id="ARBA00022679"/>
    </source>
</evidence>
<dbReference type="InterPro" id="IPR001339">
    <property type="entry name" value="mRNA_cap_enzyme_adenylation"/>
</dbReference>
<feature type="domain" description="mRNA capping enzyme C-terminal" evidence="10">
    <location>
        <begin position="274"/>
        <end position="338"/>
    </location>
</feature>
<dbReference type="GO" id="GO:0005525">
    <property type="term" value="F:GTP binding"/>
    <property type="evidence" value="ECO:0007669"/>
    <property type="project" value="UniProtKB-KW"/>
</dbReference>
<keyword evidence="2" id="KW-0507">mRNA processing</keyword>
<protein>
    <recommendedName>
        <fullName evidence="1">mRNA guanylyltransferase</fullName>
        <ecNumber evidence="1">2.7.7.50</ecNumber>
    </recommendedName>
</protein>
<dbReference type="InterPro" id="IPR051029">
    <property type="entry name" value="mRNA_Capping_Enz/RNA_Phosphat"/>
</dbReference>
<dbReference type="AlphaFoldDB" id="A0A1X0QEK0"/>
<evidence type="ECO:0000313" key="11">
    <source>
        <dbReference type="EMBL" id="ORD98143.1"/>
    </source>
</evidence>
<evidence type="ECO:0000256" key="8">
    <source>
        <dbReference type="SAM" id="MobiDB-lite"/>
    </source>
</evidence>
<dbReference type="GO" id="GO:0005524">
    <property type="term" value="F:ATP binding"/>
    <property type="evidence" value="ECO:0007669"/>
    <property type="project" value="InterPro"/>
</dbReference>
<dbReference type="Pfam" id="PF03919">
    <property type="entry name" value="mRNA_cap_C"/>
    <property type="match status" value="1"/>
</dbReference>
<evidence type="ECO:0000256" key="1">
    <source>
        <dbReference type="ARBA" id="ARBA00012475"/>
    </source>
</evidence>
<gene>
    <name evidence="11" type="primary">MCE1</name>
    <name evidence="11" type="ORF">HERIO_45</name>
</gene>
<dbReference type="VEuPathDB" id="MicrosporidiaDB:A0H76_2464"/>
<name>A0A1X0QEK0_9MICR</name>
<keyword evidence="4" id="KW-0548">Nucleotidyltransferase</keyword>
<dbReference type="VEuPathDB" id="MicrosporidiaDB:HERIO_45"/>
<evidence type="ECO:0000256" key="4">
    <source>
        <dbReference type="ARBA" id="ARBA00022695"/>
    </source>
</evidence>
<dbReference type="Pfam" id="PF01331">
    <property type="entry name" value="mRNA_cap_enzyme"/>
    <property type="match status" value="1"/>
</dbReference>
<evidence type="ECO:0000313" key="12">
    <source>
        <dbReference type="Proteomes" id="UP000192356"/>
    </source>
</evidence>
<dbReference type="SUPFAM" id="SSF56091">
    <property type="entry name" value="DNA ligase/mRNA capping enzyme, catalytic domain"/>
    <property type="match status" value="1"/>
</dbReference>
<evidence type="ECO:0000259" key="10">
    <source>
        <dbReference type="Pfam" id="PF03919"/>
    </source>
</evidence>
<feature type="region of interest" description="Disordered" evidence="8">
    <location>
        <begin position="347"/>
        <end position="372"/>
    </location>
</feature>
<accession>A0A1X0QEK0</accession>
<sequence length="372" mass="44736">MKSTDFAKLIINEKIVSLLTENLENLFNIELDGFIGSHPIGLNLDNKDLLLENNYYVCEKTDGIRVMLYVTNHCVYLYDRLNRFYLTDYRFKDKTKTYLFDGEMFKEEEKYYYYIFDTLIFESKNVIDFTFDVRLGYAKYFAMKLVPLNILVKKDVEFFKFNILFKQMIRSYYFDYVLKSISKLKHENDGLIFTPVNEPYELYTQTNILKWKPPSLNTLDFLVEETEYKGIYKLYGLLERHQVKSDLKLKNIAMTGMNTKIFFDYFNDYEFVFDRNCKVYEFVWDDKKETLNLDDFSVIIGGWKFHKKRTDKSAPNNIKILYVQIQSLKDVITDTDLLKLKSQMQENYEKRKKGESKNKEDNFQEENVKKFK</sequence>
<proteinExistence type="predicted"/>
<reference evidence="11 12" key="1">
    <citation type="journal article" date="2017" name="Environ. Microbiol.">
        <title>Decay of the glycolytic pathway and adaptation to intranuclear parasitism within Enterocytozoonidae microsporidia.</title>
        <authorList>
            <person name="Wiredu Boakye D."/>
            <person name="Jaroenlak P."/>
            <person name="Prachumwat A."/>
            <person name="Williams T.A."/>
            <person name="Bateman K.S."/>
            <person name="Itsathitphaisarn O."/>
            <person name="Sritunyalucksana K."/>
            <person name="Paszkiewicz K.H."/>
            <person name="Moore K.A."/>
            <person name="Stentiford G.D."/>
            <person name="Williams B.A."/>
        </authorList>
    </citation>
    <scope>NUCLEOTIDE SEQUENCE [LARGE SCALE GENOMIC DNA]</scope>
    <source>
        <strain evidence="11 12">GB1</strain>
    </source>
</reference>
<dbReference type="OrthoDB" id="200924at2759"/>
<dbReference type="EMBL" id="LVKB01000001">
    <property type="protein sequence ID" value="ORD98143.1"/>
    <property type="molecule type" value="Genomic_DNA"/>
</dbReference>
<keyword evidence="7" id="KW-0342">GTP-binding</keyword>
<dbReference type="GO" id="GO:0006370">
    <property type="term" value="P:7-methylguanosine mRNA capping"/>
    <property type="evidence" value="ECO:0007669"/>
    <property type="project" value="UniProtKB-KW"/>
</dbReference>
<dbReference type="InterPro" id="IPR013846">
    <property type="entry name" value="mRNA_cap_enzyme_C"/>
</dbReference>
<keyword evidence="5" id="KW-0547">Nucleotide-binding</keyword>
<evidence type="ECO:0000256" key="7">
    <source>
        <dbReference type="ARBA" id="ARBA00023134"/>
    </source>
</evidence>